<organism evidence="2 3">
    <name type="scientific">Seminavis robusta</name>
    <dbReference type="NCBI Taxonomy" id="568900"/>
    <lineage>
        <taxon>Eukaryota</taxon>
        <taxon>Sar</taxon>
        <taxon>Stramenopiles</taxon>
        <taxon>Ochrophyta</taxon>
        <taxon>Bacillariophyta</taxon>
        <taxon>Bacillariophyceae</taxon>
        <taxon>Bacillariophycidae</taxon>
        <taxon>Naviculales</taxon>
        <taxon>Naviculaceae</taxon>
        <taxon>Seminavis</taxon>
    </lineage>
</organism>
<feature type="region of interest" description="Disordered" evidence="1">
    <location>
        <begin position="1"/>
        <end position="32"/>
    </location>
</feature>
<evidence type="ECO:0000256" key="1">
    <source>
        <dbReference type="SAM" id="MobiDB-lite"/>
    </source>
</evidence>
<proteinExistence type="predicted"/>
<dbReference type="Proteomes" id="UP001153069">
    <property type="component" value="Unassembled WGS sequence"/>
</dbReference>
<protein>
    <submittedName>
        <fullName evidence="2">Uncharacterized protein</fullName>
    </submittedName>
</protein>
<evidence type="ECO:0000313" key="3">
    <source>
        <dbReference type="Proteomes" id="UP001153069"/>
    </source>
</evidence>
<evidence type="ECO:0000313" key="2">
    <source>
        <dbReference type="EMBL" id="CAB9499833.1"/>
    </source>
</evidence>
<keyword evidence="3" id="KW-1185">Reference proteome</keyword>
<comment type="caution">
    <text evidence="2">The sequence shown here is derived from an EMBL/GenBank/DDBJ whole genome shotgun (WGS) entry which is preliminary data.</text>
</comment>
<reference evidence="2" key="1">
    <citation type="submission" date="2020-06" db="EMBL/GenBank/DDBJ databases">
        <authorList>
            <consortium name="Plant Systems Biology data submission"/>
        </authorList>
    </citation>
    <scope>NUCLEOTIDE SEQUENCE</scope>
    <source>
        <strain evidence="2">D6</strain>
    </source>
</reference>
<dbReference type="EMBL" id="CAICTM010000069">
    <property type="protein sequence ID" value="CAB9499833.1"/>
    <property type="molecule type" value="Genomic_DNA"/>
</dbReference>
<dbReference type="AlphaFoldDB" id="A0A9N8DB93"/>
<name>A0A9N8DB93_9STRA</name>
<gene>
    <name evidence="2" type="ORF">SEMRO_70_G038770.1</name>
</gene>
<sequence>MMGDDGQAGSGALAGPEDYFTQRQKPDDKTFPQFSELGDLKLEVLQFVAEAPFEGQSLNYVSTLTHSLPLVSKELKSLSETDSLWKDSLFRQVTRDPEVWGEGVKKMFLSAGGEDQEGEAWPNLLERVLQTLQLESYRDLYRQVLNSQVRTILPMFVMFQPMRNQPYGLHFFEPRYRLLIADVMAPYPLSSRQGGPIVVAEGQNPPVFIHGNTHPLMRGSPAWLVQVVRCRIYEDGRADVFSLPLRPLIIESIWELPNSGHLYAAQCIKASPREAEAMPSS</sequence>
<dbReference type="OrthoDB" id="45613at2759"/>
<accession>A0A9N8DB93</accession>